<gene>
    <name evidence="1" type="ORF">METZ01_LOCUS275522</name>
</gene>
<proteinExistence type="predicted"/>
<protein>
    <submittedName>
        <fullName evidence="1">Uncharacterized protein</fullName>
    </submittedName>
</protein>
<name>A0A382KE57_9ZZZZ</name>
<reference evidence="1" key="1">
    <citation type="submission" date="2018-05" db="EMBL/GenBank/DDBJ databases">
        <authorList>
            <person name="Lanie J.A."/>
            <person name="Ng W.-L."/>
            <person name="Kazmierczak K.M."/>
            <person name="Andrzejewski T.M."/>
            <person name="Davidsen T.M."/>
            <person name="Wayne K.J."/>
            <person name="Tettelin H."/>
            <person name="Glass J.I."/>
            <person name="Rusch D."/>
            <person name="Podicherti R."/>
            <person name="Tsui H.-C.T."/>
            <person name="Winkler M.E."/>
        </authorList>
    </citation>
    <scope>NUCLEOTIDE SEQUENCE</scope>
</reference>
<feature type="non-terminal residue" evidence="1">
    <location>
        <position position="1"/>
    </location>
</feature>
<feature type="non-terminal residue" evidence="1">
    <location>
        <position position="56"/>
    </location>
</feature>
<dbReference type="AlphaFoldDB" id="A0A382KE57"/>
<dbReference type="EMBL" id="UINC01080068">
    <property type="protein sequence ID" value="SVC22668.1"/>
    <property type="molecule type" value="Genomic_DNA"/>
</dbReference>
<evidence type="ECO:0000313" key="1">
    <source>
        <dbReference type="EMBL" id="SVC22668.1"/>
    </source>
</evidence>
<accession>A0A382KE57</accession>
<organism evidence="1">
    <name type="scientific">marine metagenome</name>
    <dbReference type="NCBI Taxonomy" id="408172"/>
    <lineage>
        <taxon>unclassified sequences</taxon>
        <taxon>metagenomes</taxon>
        <taxon>ecological metagenomes</taxon>
    </lineage>
</organism>
<sequence length="56" mass="6120">LERLLREPLVHFLGLAVALFVTAELVGSGDTTIEITQDEIEDRIMQVEAEEGAPLA</sequence>